<feature type="compositionally biased region" description="Polar residues" evidence="1">
    <location>
        <begin position="84"/>
        <end position="94"/>
    </location>
</feature>
<evidence type="ECO:0000313" key="3">
    <source>
        <dbReference type="Proteomes" id="UP001280581"/>
    </source>
</evidence>
<feature type="region of interest" description="Disordered" evidence="1">
    <location>
        <begin position="62"/>
        <end position="209"/>
    </location>
</feature>
<dbReference type="Proteomes" id="UP001280581">
    <property type="component" value="Unassembled WGS sequence"/>
</dbReference>
<accession>A0AAN6RDQ2</accession>
<sequence>MSSGRNSPPLPSPGASDRRRASVTGQTFRDIFGQGSAPGQAQPYPGPITTAAVNAQRRRLSLTTIGLSGSPNQSSPFQARPRTESISSANSGSVDESPFEDEPGPSASSNPATPFARRLSFGARAMRDVRQSSGSVGNPNGRPSIHKVSSPPTARGRGLSSSTSTAPQPLSSHVQSASLGSQQSEPSPSSFSHTSQALAEHFKRHPDQAFGEHELTNMLSTSGEGYSYAENLRSRAERTSMSGIKPMQPQPPTHQRAKSVAIMEPPVREMPKQPKVPDAMQERILKGDFYMD</sequence>
<dbReference type="AlphaFoldDB" id="A0AAN6RDQ2"/>
<proteinExistence type="predicted"/>
<gene>
    <name evidence="2" type="ORF">GRF29_1536g884360</name>
</gene>
<protein>
    <submittedName>
        <fullName evidence="2">Uncharacterized protein</fullName>
    </submittedName>
</protein>
<comment type="caution">
    <text evidence="2">The sequence shown here is derived from an EMBL/GenBank/DDBJ whole genome shotgun (WGS) entry which is preliminary data.</text>
</comment>
<name>A0AAN6RDQ2_9PLEO</name>
<dbReference type="EMBL" id="WVTA01000021">
    <property type="protein sequence ID" value="KAK3197175.1"/>
    <property type="molecule type" value="Genomic_DNA"/>
</dbReference>
<feature type="region of interest" description="Disordered" evidence="1">
    <location>
        <begin position="1"/>
        <end position="48"/>
    </location>
</feature>
<feature type="compositionally biased region" description="Polar residues" evidence="1">
    <location>
        <begin position="159"/>
        <end position="177"/>
    </location>
</feature>
<evidence type="ECO:0000313" key="2">
    <source>
        <dbReference type="EMBL" id="KAK3197175.1"/>
    </source>
</evidence>
<keyword evidence="3" id="KW-1185">Reference proteome</keyword>
<evidence type="ECO:0000256" key="1">
    <source>
        <dbReference type="SAM" id="MobiDB-lite"/>
    </source>
</evidence>
<organism evidence="2 3">
    <name type="scientific">Pseudopithomyces chartarum</name>
    <dbReference type="NCBI Taxonomy" id="1892770"/>
    <lineage>
        <taxon>Eukaryota</taxon>
        <taxon>Fungi</taxon>
        <taxon>Dikarya</taxon>
        <taxon>Ascomycota</taxon>
        <taxon>Pezizomycotina</taxon>
        <taxon>Dothideomycetes</taxon>
        <taxon>Pleosporomycetidae</taxon>
        <taxon>Pleosporales</taxon>
        <taxon>Massarineae</taxon>
        <taxon>Didymosphaeriaceae</taxon>
        <taxon>Pseudopithomyces</taxon>
    </lineage>
</organism>
<feature type="compositionally biased region" description="Low complexity" evidence="1">
    <location>
        <begin position="178"/>
        <end position="196"/>
    </location>
</feature>
<reference evidence="2 3" key="1">
    <citation type="submission" date="2021-02" db="EMBL/GenBank/DDBJ databases">
        <title>Genome assembly of Pseudopithomyces chartarum.</title>
        <authorList>
            <person name="Jauregui R."/>
            <person name="Singh J."/>
            <person name="Voisey C."/>
        </authorList>
    </citation>
    <scope>NUCLEOTIDE SEQUENCE [LARGE SCALE GENOMIC DNA]</scope>
    <source>
        <strain evidence="2 3">AGR01</strain>
    </source>
</reference>
<feature type="compositionally biased region" description="Polar residues" evidence="1">
    <location>
        <begin position="62"/>
        <end position="77"/>
    </location>
</feature>
<feature type="region of interest" description="Disordered" evidence="1">
    <location>
        <begin position="234"/>
        <end position="292"/>
    </location>
</feature>